<dbReference type="Pfam" id="PF07729">
    <property type="entry name" value="FCD"/>
    <property type="match status" value="1"/>
</dbReference>
<dbReference type="GO" id="GO:0003677">
    <property type="term" value="F:DNA binding"/>
    <property type="evidence" value="ECO:0007669"/>
    <property type="project" value="UniProtKB-KW"/>
</dbReference>
<dbReference type="SMART" id="SM00345">
    <property type="entry name" value="HTH_GNTR"/>
    <property type="match status" value="1"/>
</dbReference>
<dbReference type="InterPro" id="IPR011711">
    <property type="entry name" value="GntR_C"/>
</dbReference>
<dbReference type="PANTHER" id="PTHR43537">
    <property type="entry name" value="TRANSCRIPTIONAL REGULATOR, GNTR FAMILY"/>
    <property type="match status" value="1"/>
</dbReference>
<evidence type="ECO:0000256" key="2">
    <source>
        <dbReference type="ARBA" id="ARBA00023125"/>
    </source>
</evidence>
<dbReference type="SMART" id="SM00895">
    <property type="entry name" value="FCD"/>
    <property type="match status" value="1"/>
</dbReference>
<feature type="domain" description="HTH gntR-type" evidence="4">
    <location>
        <begin position="9"/>
        <end position="77"/>
    </location>
</feature>
<proteinExistence type="predicted"/>
<dbReference type="PRINTS" id="PR00035">
    <property type="entry name" value="HTHGNTR"/>
</dbReference>
<dbReference type="GO" id="GO:0003700">
    <property type="term" value="F:DNA-binding transcription factor activity"/>
    <property type="evidence" value="ECO:0007669"/>
    <property type="project" value="InterPro"/>
</dbReference>
<comment type="caution">
    <text evidence="5">The sequence shown here is derived from an EMBL/GenBank/DDBJ whole genome shotgun (WGS) entry which is preliminary data.</text>
</comment>
<dbReference type="SUPFAM" id="SSF48008">
    <property type="entry name" value="GntR ligand-binding domain-like"/>
    <property type="match status" value="1"/>
</dbReference>
<evidence type="ECO:0000313" key="6">
    <source>
        <dbReference type="Proteomes" id="UP000178606"/>
    </source>
</evidence>
<dbReference type="EMBL" id="MFKF01000334">
    <property type="protein sequence ID" value="OGG46206.1"/>
    <property type="molecule type" value="Genomic_DNA"/>
</dbReference>
<evidence type="ECO:0000256" key="3">
    <source>
        <dbReference type="ARBA" id="ARBA00023163"/>
    </source>
</evidence>
<name>A0A1F6CAJ9_HANXR</name>
<dbReference type="InterPro" id="IPR036390">
    <property type="entry name" value="WH_DNA-bd_sf"/>
</dbReference>
<keyword evidence="3" id="KW-0804">Transcription</keyword>
<keyword evidence="2" id="KW-0238">DNA-binding</keyword>
<dbReference type="InterPro" id="IPR008920">
    <property type="entry name" value="TF_FadR/GntR_C"/>
</dbReference>
<evidence type="ECO:0000256" key="1">
    <source>
        <dbReference type="ARBA" id="ARBA00023015"/>
    </source>
</evidence>
<gene>
    <name evidence="5" type="ORF">A3F84_15115</name>
</gene>
<evidence type="ECO:0000259" key="4">
    <source>
        <dbReference type="PROSITE" id="PS50949"/>
    </source>
</evidence>
<dbReference type="PANTHER" id="PTHR43537:SF5">
    <property type="entry name" value="UXU OPERON TRANSCRIPTIONAL REGULATOR"/>
    <property type="match status" value="1"/>
</dbReference>
<dbReference type="PROSITE" id="PS50949">
    <property type="entry name" value="HTH_GNTR"/>
    <property type="match status" value="1"/>
</dbReference>
<dbReference type="Gene3D" id="1.10.10.10">
    <property type="entry name" value="Winged helix-like DNA-binding domain superfamily/Winged helix DNA-binding domain"/>
    <property type="match status" value="1"/>
</dbReference>
<dbReference type="InterPro" id="IPR000524">
    <property type="entry name" value="Tscrpt_reg_HTH_GntR"/>
</dbReference>
<accession>A0A1F6CAJ9</accession>
<dbReference type="CDD" id="cd07377">
    <property type="entry name" value="WHTH_GntR"/>
    <property type="match status" value="1"/>
</dbReference>
<dbReference type="Gene3D" id="1.20.120.530">
    <property type="entry name" value="GntR ligand-binding domain-like"/>
    <property type="match status" value="1"/>
</dbReference>
<dbReference type="Proteomes" id="UP000178606">
    <property type="component" value="Unassembled WGS sequence"/>
</dbReference>
<evidence type="ECO:0000313" key="5">
    <source>
        <dbReference type="EMBL" id="OGG46206.1"/>
    </source>
</evidence>
<dbReference type="SUPFAM" id="SSF46785">
    <property type="entry name" value="Winged helix' DNA-binding domain"/>
    <property type="match status" value="1"/>
</dbReference>
<reference evidence="5 6" key="1">
    <citation type="journal article" date="2016" name="Nat. Commun.">
        <title>Thousands of microbial genomes shed light on interconnected biogeochemical processes in an aquifer system.</title>
        <authorList>
            <person name="Anantharaman K."/>
            <person name="Brown C.T."/>
            <person name="Hug L.A."/>
            <person name="Sharon I."/>
            <person name="Castelle C.J."/>
            <person name="Probst A.J."/>
            <person name="Thomas B.C."/>
            <person name="Singh A."/>
            <person name="Wilkins M.J."/>
            <person name="Karaoz U."/>
            <person name="Brodie E.L."/>
            <person name="Williams K.H."/>
            <person name="Hubbard S.S."/>
            <person name="Banfield J.F."/>
        </authorList>
    </citation>
    <scope>NUCLEOTIDE SEQUENCE [LARGE SCALE GENOMIC DNA]</scope>
    <source>
        <strain evidence="6">RIFCSPLOWO2_12_FULL_64_10</strain>
    </source>
</reference>
<organism evidence="5 6">
    <name type="scientific">Handelsmanbacteria sp. (strain RIFCSPLOWO2_12_FULL_64_10)</name>
    <dbReference type="NCBI Taxonomy" id="1817868"/>
    <lineage>
        <taxon>Bacteria</taxon>
        <taxon>Candidatus Handelsmaniibacteriota</taxon>
    </lineage>
</organism>
<dbReference type="AlphaFoldDB" id="A0A1F6CAJ9"/>
<dbReference type="InterPro" id="IPR036388">
    <property type="entry name" value="WH-like_DNA-bd_sf"/>
</dbReference>
<dbReference type="Pfam" id="PF00392">
    <property type="entry name" value="GntR"/>
    <property type="match status" value="1"/>
</dbReference>
<protein>
    <recommendedName>
        <fullName evidence="4">HTH gntR-type domain-containing protein</fullName>
    </recommendedName>
</protein>
<sequence length="273" mass="30937">MPLAPIKRQRLYRQVAEEIKRYILEHGLKTGDALPTEVEFAQQLGVSRPTVREALKGLQMVGVLTSRKGSGHAVGALNLLELARQFSFHAKTEGMDFRELAETRLFLEVNILPLVAQRATEEDFGRLQQAVDLLKRGSEEGDRMTYVAGDITFHQALFEASQNRLLTSFAGGIKEFFGDVRRALFASEETSKERANRDHQAICDALRRKDVRRAQELMYAHLSVYLSDRAKEGGVRMFIGPMEDIRSNVQTFKRSNVQNRRRKEGAALAFKGR</sequence>
<keyword evidence="1" id="KW-0805">Transcription regulation</keyword>